<gene>
    <name evidence="2" type="ORF">VAZ01S_039_00220</name>
</gene>
<feature type="chain" id="PRO_5004638079" description="Conjugal transfer protein" evidence="1">
    <location>
        <begin position="23"/>
        <end position="135"/>
    </location>
</feature>
<evidence type="ECO:0008006" key="4">
    <source>
        <dbReference type="Google" id="ProtNLM"/>
    </source>
</evidence>
<evidence type="ECO:0000313" key="3">
    <source>
        <dbReference type="Proteomes" id="UP000016567"/>
    </source>
</evidence>
<keyword evidence="1" id="KW-0732">Signal</keyword>
<sequence>MRYRSPLFLAFSALLLNGCATNQQDTLPQPATDTQRVWQTQMGQGNASLAPQSGAVHRLSPAALASAQSDYARDSWRETTNVFPRLPNPDIVMYVLPHRAGALPVPGYSTVFPLYERVHYATPMESPANLPKEHF</sequence>
<protein>
    <recommendedName>
        <fullName evidence="4">Conjugal transfer protein</fullName>
    </recommendedName>
</protein>
<reference evidence="2 3" key="1">
    <citation type="submission" date="2013-09" db="EMBL/GenBank/DDBJ databases">
        <title>Whole genome shotgun sequence of Vibrio azureus NBRC 104587.</title>
        <authorList>
            <person name="Isaki S."/>
            <person name="Hosoyama A."/>
            <person name="Numata M."/>
            <person name="Hashimoto M."/>
            <person name="Hosoyama Y."/>
            <person name="Tsuchikane K."/>
            <person name="Noguchi M."/>
            <person name="Hirakata S."/>
            <person name="Ichikawa N."/>
            <person name="Ohji S."/>
            <person name="Yamazoe A."/>
            <person name="Fujita N."/>
        </authorList>
    </citation>
    <scope>NUCLEOTIDE SEQUENCE [LARGE SCALE GENOMIC DNA]</scope>
    <source>
        <strain evidence="2 3">NBRC 104587</strain>
    </source>
</reference>
<dbReference type="OrthoDB" id="8863314at2"/>
<dbReference type="Proteomes" id="UP000016567">
    <property type="component" value="Unassembled WGS sequence"/>
</dbReference>
<dbReference type="AlphaFoldDB" id="U3ASH0"/>
<proteinExistence type="predicted"/>
<evidence type="ECO:0000256" key="1">
    <source>
        <dbReference type="SAM" id="SignalP"/>
    </source>
</evidence>
<dbReference type="InterPro" id="IPR022262">
    <property type="entry name" value="Lipoprot_put"/>
</dbReference>
<evidence type="ECO:0000313" key="2">
    <source>
        <dbReference type="EMBL" id="GAD76197.1"/>
    </source>
</evidence>
<dbReference type="EMBL" id="BATL01000039">
    <property type="protein sequence ID" value="GAD76197.1"/>
    <property type="molecule type" value="Genomic_DNA"/>
</dbReference>
<name>U3ASH0_9VIBR</name>
<keyword evidence="3" id="KW-1185">Reference proteome</keyword>
<dbReference type="eggNOG" id="ENOG502ZBPP">
    <property type="taxonomic scope" value="Bacteria"/>
</dbReference>
<comment type="caution">
    <text evidence="2">The sequence shown here is derived from an EMBL/GenBank/DDBJ whole genome shotgun (WGS) entry which is preliminary data.</text>
</comment>
<dbReference type="STRING" id="1219077.VAZ01S_039_00220"/>
<accession>U3ASH0</accession>
<feature type="signal peptide" evidence="1">
    <location>
        <begin position="1"/>
        <end position="22"/>
    </location>
</feature>
<organism evidence="2 3">
    <name type="scientific">Vibrio azureus NBRC 104587</name>
    <dbReference type="NCBI Taxonomy" id="1219077"/>
    <lineage>
        <taxon>Bacteria</taxon>
        <taxon>Pseudomonadati</taxon>
        <taxon>Pseudomonadota</taxon>
        <taxon>Gammaproteobacteria</taxon>
        <taxon>Vibrionales</taxon>
        <taxon>Vibrionaceae</taxon>
        <taxon>Vibrio</taxon>
    </lineage>
</organism>
<dbReference type="NCBIfam" id="TIGR03751">
    <property type="entry name" value="conj_TIGR03751"/>
    <property type="match status" value="1"/>
</dbReference>
<dbReference type="RefSeq" id="WP_021709947.1">
    <property type="nucleotide sequence ID" value="NZ_BAOB01000304.1"/>
</dbReference>